<dbReference type="EMBL" id="FJOG01000001">
    <property type="protein sequence ID" value="CZR51042.1"/>
    <property type="molecule type" value="Genomic_DNA"/>
</dbReference>
<evidence type="ECO:0000313" key="2">
    <source>
        <dbReference type="EMBL" id="CZR51042.1"/>
    </source>
</evidence>
<accession>A0A1L7WE24</accession>
<feature type="compositionally biased region" description="Basic and acidic residues" evidence="1">
    <location>
        <begin position="103"/>
        <end position="118"/>
    </location>
</feature>
<name>A0A1L7WE24_9HELO</name>
<evidence type="ECO:0000256" key="1">
    <source>
        <dbReference type="SAM" id="MobiDB-lite"/>
    </source>
</evidence>
<keyword evidence="3" id="KW-1185">Reference proteome</keyword>
<reference evidence="2 3" key="1">
    <citation type="submission" date="2016-03" db="EMBL/GenBank/DDBJ databases">
        <authorList>
            <person name="Ploux O."/>
        </authorList>
    </citation>
    <scope>NUCLEOTIDE SEQUENCE [LARGE SCALE GENOMIC DNA]</scope>
    <source>
        <strain evidence="2 3">UAMH 11012</strain>
    </source>
</reference>
<organism evidence="2 3">
    <name type="scientific">Phialocephala subalpina</name>
    <dbReference type="NCBI Taxonomy" id="576137"/>
    <lineage>
        <taxon>Eukaryota</taxon>
        <taxon>Fungi</taxon>
        <taxon>Dikarya</taxon>
        <taxon>Ascomycota</taxon>
        <taxon>Pezizomycotina</taxon>
        <taxon>Leotiomycetes</taxon>
        <taxon>Helotiales</taxon>
        <taxon>Mollisiaceae</taxon>
        <taxon>Phialocephala</taxon>
        <taxon>Phialocephala fortinii species complex</taxon>
    </lineage>
</organism>
<feature type="compositionally biased region" description="Polar residues" evidence="1">
    <location>
        <begin position="13"/>
        <end position="22"/>
    </location>
</feature>
<dbReference type="OrthoDB" id="5234213at2759"/>
<gene>
    <name evidence="2" type="ORF">PAC_00917</name>
</gene>
<feature type="compositionally biased region" description="Polar residues" evidence="1">
    <location>
        <begin position="78"/>
        <end position="95"/>
    </location>
</feature>
<sequence length="127" mass="13491">MSPQKKTLRESALETQKTNPSQLGDPVSLKNEASDSSPTNQDRGAASSSQASFSVKDNLNTAPAPTERDTEIKGNGGHQTLRQKAMQNLEENPSQLGDPVSLKAEKADSRPTDQDKDAAVTGGKSKL</sequence>
<proteinExistence type="predicted"/>
<feature type="region of interest" description="Disordered" evidence="1">
    <location>
        <begin position="1"/>
        <end position="127"/>
    </location>
</feature>
<feature type="compositionally biased region" description="Polar residues" evidence="1">
    <location>
        <begin position="34"/>
        <end position="63"/>
    </location>
</feature>
<evidence type="ECO:0000313" key="3">
    <source>
        <dbReference type="Proteomes" id="UP000184330"/>
    </source>
</evidence>
<dbReference type="Proteomes" id="UP000184330">
    <property type="component" value="Unassembled WGS sequence"/>
</dbReference>
<protein>
    <submittedName>
        <fullName evidence="2">Uncharacterized protein</fullName>
    </submittedName>
</protein>
<dbReference type="AlphaFoldDB" id="A0A1L7WE24"/>